<reference evidence="7" key="1">
    <citation type="journal article" date="2020" name="mSystems">
        <title>Genome- and Community-Level Interaction Insights into Carbon Utilization and Element Cycling Functions of Hydrothermarchaeota in Hydrothermal Sediment.</title>
        <authorList>
            <person name="Zhou Z."/>
            <person name="Liu Y."/>
            <person name="Xu W."/>
            <person name="Pan J."/>
            <person name="Luo Z.H."/>
            <person name="Li M."/>
        </authorList>
    </citation>
    <scope>NUCLEOTIDE SEQUENCE [LARGE SCALE GENOMIC DNA]</scope>
    <source>
        <strain evidence="7">SpSt-468</strain>
    </source>
</reference>
<protein>
    <recommendedName>
        <fullName evidence="6">RCK N-terminal domain-containing protein</fullName>
    </recommendedName>
</protein>
<accession>A0A7C3J2V2</accession>
<feature type="domain" description="RCK N-terminal" evidence="6">
    <location>
        <begin position="1"/>
        <end position="120"/>
    </location>
</feature>
<dbReference type="PANTHER" id="PTHR43833:SF5">
    <property type="entry name" value="TRK SYSTEM POTASSIUM UPTAKE PROTEIN TRKA"/>
    <property type="match status" value="1"/>
</dbReference>
<sequence length="149" mass="16567">MKVIIVGAGKLGEMLIRELKFTRHEVAVMDYNEQKCTEISQEHDVLVFKGDVTNMDDLNEVKVRDYDLFISTTGGDEKNILGCLIAKDLGVKRVIARVSDPRLSRIAEKLGITHTICPEIAAAEKILAIVKESQNGFVKKFQLGAEKGH</sequence>
<evidence type="ECO:0000259" key="6">
    <source>
        <dbReference type="PROSITE" id="PS51201"/>
    </source>
</evidence>
<comment type="caution">
    <text evidence="7">The sequence shown here is derived from an EMBL/GenBank/DDBJ whole genome shotgun (WGS) entry which is preliminary data.</text>
</comment>
<evidence type="ECO:0000256" key="5">
    <source>
        <dbReference type="ARBA" id="ARBA00023065"/>
    </source>
</evidence>
<evidence type="ECO:0000313" key="7">
    <source>
        <dbReference type="EMBL" id="HFK21079.1"/>
    </source>
</evidence>
<dbReference type="Gene3D" id="3.40.50.720">
    <property type="entry name" value="NAD(P)-binding Rossmann-like Domain"/>
    <property type="match status" value="1"/>
</dbReference>
<evidence type="ECO:0000256" key="1">
    <source>
        <dbReference type="ARBA" id="ARBA00003660"/>
    </source>
</evidence>
<dbReference type="InterPro" id="IPR006036">
    <property type="entry name" value="K_uptake_TrkA"/>
</dbReference>
<dbReference type="SUPFAM" id="SSF51735">
    <property type="entry name" value="NAD(P)-binding Rossmann-fold domains"/>
    <property type="match status" value="1"/>
</dbReference>
<keyword evidence="4" id="KW-0630">Potassium</keyword>
<dbReference type="InterPro" id="IPR050721">
    <property type="entry name" value="Trk_Ktr_HKT_K-transport"/>
</dbReference>
<proteinExistence type="predicted"/>
<dbReference type="GO" id="GO:0015079">
    <property type="term" value="F:potassium ion transmembrane transporter activity"/>
    <property type="evidence" value="ECO:0007669"/>
    <property type="project" value="InterPro"/>
</dbReference>
<dbReference type="Pfam" id="PF02254">
    <property type="entry name" value="TrkA_N"/>
    <property type="match status" value="1"/>
</dbReference>
<gene>
    <name evidence="7" type="ORF">ENS19_07395</name>
</gene>
<comment type="function">
    <text evidence="1">Part of a potassium transport system.</text>
</comment>
<dbReference type="EMBL" id="DSTX01000012">
    <property type="protein sequence ID" value="HFK21079.1"/>
    <property type="molecule type" value="Genomic_DNA"/>
</dbReference>
<dbReference type="InterPro" id="IPR003148">
    <property type="entry name" value="RCK_N"/>
</dbReference>
<evidence type="ECO:0000256" key="4">
    <source>
        <dbReference type="ARBA" id="ARBA00022958"/>
    </source>
</evidence>
<keyword evidence="2" id="KW-0813">Transport</keyword>
<dbReference type="GO" id="GO:0005886">
    <property type="term" value="C:plasma membrane"/>
    <property type="evidence" value="ECO:0007669"/>
    <property type="project" value="InterPro"/>
</dbReference>
<dbReference type="PROSITE" id="PS51201">
    <property type="entry name" value="RCK_N"/>
    <property type="match status" value="1"/>
</dbReference>
<dbReference type="InterPro" id="IPR036291">
    <property type="entry name" value="NAD(P)-bd_dom_sf"/>
</dbReference>
<name>A0A7C3J2V2_9CREN</name>
<evidence type="ECO:0000256" key="3">
    <source>
        <dbReference type="ARBA" id="ARBA00022538"/>
    </source>
</evidence>
<dbReference type="PRINTS" id="PR00335">
    <property type="entry name" value="KUPTAKETRKA"/>
</dbReference>
<dbReference type="AlphaFoldDB" id="A0A7C3J2V2"/>
<keyword evidence="5" id="KW-0406">Ion transport</keyword>
<organism evidence="7">
    <name type="scientific">Candidatus Methanomethylicus mesodigestus</name>
    <dbReference type="NCBI Taxonomy" id="1867258"/>
    <lineage>
        <taxon>Archaea</taxon>
        <taxon>Thermoproteota</taxon>
        <taxon>Methanosuratincolia</taxon>
        <taxon>Candidatus Methanomethylicales</taxon>
        <taxon>Candidatus Methanomethylicaceae</taxon>
        <taxon>Candidatus Methanomethylicus</taxon>
    </lineage>
</organism>
<keyword evidence="3" id="KW-0633">Potassium transport</keyword>
<dbReference type="PANTHER" id="PTHR43833">
    <property type="entry name" value="POTASSIUM CHANNEL PROTEIN 2-RELATED-RELATED"/>
    <property type="match status" value="1"/>
</dbReference>
<evidence type="ECO:0000256" key="2">
    <source>
        <dbReference type="ARBA" id="ARBA00022448"/>
    </source>
</evidence>